<evidence type="ECO:0000313" key="2">
    <source>
        <dbReference type="EMBL" id="BBP46794.1"/>
    </source>
</evidence>
<dbReference type="InterPro" id="IPR032710">
    <property type="entry name" value="NTF2-like_dom_sf"/>
</dbReference>
<dbReference type="SUPFAM" id="SSF54427">
    <property type="entry name" value="NTF2-like"/>
    <property type="match status" value="1"/>
</dbReference>
<protein>
    <recommendedName>
        <fullName evidence="1">SnoaL-like domain-containing protein</fullName>
    </recommendedName>
</protein>
<gene>
    <name evidence="2" type="ORF">THMIRHAS_21670</name>
</gene>
<dbReference type="RefSeq" id="WP_173273781.1">
    <property type="nucleotide sequence ID" value="NZ_AP021889.1"/>
</dbReference>
<feature type="domain" description="SnoaL-like" evidence="1">
    <location>
        <begin position="33"/>
        <end position="123"/>
    </location>
</feature>
<dbReference type="InterPro" id="IPR037401">
    <property type="entry name" value="SnoaL-like"/>
</dbReference>
<keyword evidence="3" id="KW-1185">Reference proteome</keyword>
<sequence>MTKTFIPNAEHSTEIVAAYAKAFGQLTQASIYSELAPLLAEDIYFEDPFNQLHGKTRTLQLFAHMFATVQQPKFIVSDCALGNPSMHTAYLYWQFHFVYKGQSQQFDGMSKILINQNGLIYSHIDYWNPAKNLYSKIPVLGWILSKINRKLALPDNWQASKNTD</sequence>
<proteinExistence type="predicted"/>
<name>A0A6F8PXS0_9GAMM</name>
<dbReference type="Proteomes" id="UP000501726">
    <property type="component" value="Chromosome"/>
</dbReference>
<reference evidence="3" key="1">
    <citation type="submission" date="2019-11" db="EMBL/GenBank/DDBJ databases">
        <title>Isolation and characterization of two novel species in the genus Thiomicrorhabdus.</title>
        <authorList>
            <person name="Mochizuki J."/>
            <person name="Kojima H."/>
            <person name="Fukui M."/>
        </authorList>
    </citation>
    <scope>NUCLEOTIDE SEQUENCE [LARGE SCALE GENOMIC DNA]</scope>
    <source>
        <strain evidence="3">aks77</strain>
    </source>
</reference>
<dbReference type="Gene3D" id="3.10.450.50">
    <property type="match status" value="1"/>
</dbReference>
<dbReference type="EMBL" id="AP021889">
    <property type="protein sequence ID" value="BBP46794.1"/>
    <property type="molecule type" value="Genomic_DNA"/>
</dbReference>
<dbReference type="Pfam" id="PF12680">
    <property type="entry name" value="SnoaL_2"/>
    <property type="match status" value="1"/>
</dbReference>
<evidence type="ECO:0000259" key="1">
    <source>
        <dbReference type="Pfam" id="PF12680"/>
    </source>
</evidence>
<dbReference type="KEGG" id="tse:THMIRHAS_21670"/>
<organism evidence="2 3">
    <name type="scientific">Thiosulfatimonas sediminis</name>
    <dbReference type="NCBI Taxonomy" id="2675054"/>
    <lineage>
        <taxon>Bacteria</taxon>
        <taxon>Pseudomonadati</taxon>
        <taxon>Pseudomonadota</taxon>
        <taxon>Gammaproteobacteria</taxon>
        <taxon>Thiotrichales</taxon>
        <taxon>Piscirickettsiaceae</taxon>
        <taxon>Thiosulfatimonas</taxon>
    </lineage>
</organism>
<dbReference type="AlphaFoldDB" id="A0A6F8PXS0"/>
<accession>A0A6F8PXS0</accession>
<evidence type="ECO:0000313" key="3">
    <source>
        <dbReference type="Proteomes" id="UP000501726"/>
    </source>
</evidence>